<evidence type="ECO:0000256" key="6">
    <source>
        <dbReference type="ARBA" id="ARBA00022603"/>
    </source>
</evidence>
<keyword evidence="6 12" id="KW-0489">Methyltransferase</keyword>
<evidence type="ECO:0000256" key="9">
    <source>
        <dbReference type="ARBA" id="ARBA00030757"/>
    </source>
</evidence>
<reference evidence="12 13" key="1">
    <citation type="submission" date="2019-07" db="EMBL/GenBank/DDBJ databases">
        <title>Whole genome shotgun sequence of Agrococcus baldri NBRC 103055.</title>
        <authorList>
            <person name="Hosoyama A."/>
            <person name="Uohara A."/>
            <person name="Ohji S."/>
            <person name="Ichikawa N."/>
        </authorList>
    </citation>
    <scope>NUCLEOTIDE SEQUENCE [LARGE SCALE GENOMIC DNA]</scope>
    <source>
        <strain evidence="12 13">NBRC 103055</strain>
    </source>
</reference>
<dbReference type="RefSeq" id="WP_146794706.1">
    <property type="nucleotide sequence ID" value="NZ_BJUU01000010.1"/>
</dbReference>
<dbReference type="Gene3D" id="3.40.50.150">
    <property type="entry name" value="Vaccinia Virus protein VP39"/>
    <property type="match status" value="1"/>
</dbReference>
<dbReference type="PANTHER" id="PTHR11579:SF0">
    <property type="entry name" value="PROTEIN-L-ISOASPARTATE(D-ASPARTATE) O-METHYLTRANSFERASE"/>
    <property type="match status" value="1"/>
</dbReference>
<dbReference type="Pfam" id="PF01135">
    <property type="entry name" value="PCMT"/>
    <property type="match status" value="1"/>
</dbReference>
<evidence type="ECO:0000256" key="5">
    <source>
        <dbReference type="ARBA" id="ARBA00022490"/>
    </source>
</evidence>
<comment type="similarity">
    <text evidence="2">Belongs to the methyltransferase superfamily. L-isoaspartyl/D-aspartyl protein methyltransferase family.</text>
</comment>
<proteinExistence type="inferred from homology"/>
<evidence type="ECO:0000256" key="11">
    <source>
        <dbReference type="ARBA" id="ARBA00031350"/>
    </source>
</evidence>
<name>A0AA87URW3_9MICO</name>
<gene>
    <name evidence="12" type="ORF">ABA31_17820</name>
</gene>
<evidence type="ECO:0000256" key="1">
    <source>
        <dbReference type="ARBA" id="ARBA00004496"/>
    </source>
</evidence>
<dbReference type="Proteomes" id="UP000321749">
    <property type="component" value="Unassembled WGS sequence"/>
</dbReference>
<evidence type="ECO:0000256" key="2">
    <source>
        <dbReference type="ARBA" id="ARBA00005369"/>
    </source>
</evidence>
<protein>
    <recommendedName>
        <fullName evidence="4">Protein-L-isoaspartate O-methyltransferase</fullName>
        <ecNumber evidence="3">2.1.1.77</ecNumber>
    </recommendedName>
    <alternativeName>
        <fullName evidence="11">L-isoaspartyl protein carboxyl methyltransferase</fullName>
    </alternativeName>
    <alternativeName>
        <fullName evidence="9">Protein L-isoaspartyl methyltransferase</fullName>
    </alternativeName>
    <alternativeName>
        <fullName evidence="10">Protein-beta-aspartate methyltransferase</fullName>
    </alternativeName>
</protein>
<evidence type="ECO:0000313" key="13">
    <source>
        <dbReference type="Proteomes" id="UP000321749"/>
    </source>
</evidence>
<dbReference type="InterPro" id="IPR000682">
    <property type="entry name" value="PCMT"/>
</dbReference>
<evidence type="ECO:0000256" key="8">
    <source>
        <dbReference type="ARBA" id="ARBA00022691"/>
    </source>
</evidence>
<organism evidence="12 13">
    <name type="scientific">Agrococcus baldri</name>
    <dbReference type="NCBI Taxonomy" id="153730"/>
    <lineage>
        <taxon>Bacteria</taxon>
        <taxon>Bacillati</taxon>
        <taxon>Actinomycetota</taxon>
        <taxon>Actinomycetes</taxon>
        <taxon>Micrococcales</taxon>
        <taxon>Microbacteriaceae</taxon>
        <taxon>Agrococcus</taxon>
    </lineage>
</organism>
<dbReference type="CDD" id="cd02440">
    <property type="entry name" value="AdoMet_MTases"/>
    <property type="match status" value="1"/>
</dbReference>
<comment type="caution">
    <text evidence="12">The sequence shown here is derived from an EMBL/GenBank/DDBJ whole genome shotgun (WGS) entry which is preliminary data.</text>
</comment>
<dbReference type="GO" id="GO:0004719">
    <property type="term" value="F:protein-L-isoaspartate (D-aspartate) O-methyltransferase activity"/>
    <property type="evidence" value="ECO:0007669"/>
    <property type="project" value="UniProtKB-EC"/>
</dbReference>
<dbReference type="InterPro" id="IPR029063">
    <property type="entry name" value="SAM-dependent_MTases_sf"/>
</dbReference>
<keyword evidence="7" id="KW-0808">Transferase</keyword>
<dbReference type="AlphaFoldDB" id="A0AA87URW3"/>
<evidence type="ECO:0000256" key="7">
    <source>
        <dbReference type="ARBA" id="ARBA00022679"/>
    </source>
</evidence>
<evidence type="ECO:0000256" key="3">
    <source>
        <dbReference type="ARBA" id="ARBA00011890"/>
    </source>
</evidence>
<dbReference type="GO" id="GO:0032259">
    <property type="term" value="P:methylation"/>
    <property type="evidence" value="ECO:0007669"/>
    <property type="project" value="UniProtKB-KW"/>
</dbReference>
<dbReference type="SUPFAM" id="SSF53335">
    <property type="entry name" value="S-adenosyl-L-methionine-dependent methyltransferases"/>
    <property type="match status" value="1"/>
</dbReference>
<dbReference type="EMBL" id="BJUU01000010">
    <property type="protein sequence ID" value="GEK80431.1"/>
    <property type="molecule type" value="Genomic_DNA"/>
</dbReference>
<keyword evidence="13" id="KW-1185">Reference proteome</keyword>
<comment type="subcellular location">
    <subcellularLocation>
        <location evidence="1">Cytoplasm</location>
    </subcellularLocation>
</comment>
<dbReference type="PANTHER" id="PTHR11579">
    <property type="entry name" value="PROTEIN-L-ISOASPARTATE O-METHYLTRANSFERASE"/>
    <property type="match status" value="1"/>
</dbReference>
<dbReference type="GO" id="GO:0005737">
    <property type="term" value="C:cytoplasm"/>
    <property type="evidence" value="ECO:0007669"/>
    <property type="project" value="UniProtKB-SubCell"/>
</dbReference>
<accession>A0AA87URW3</accession>
<keyword evidence="8" id="KW-0949">S-adenosyl-L-methionine</keyword>
<dbReference type="EC" id="2.1.1.77" evidence="3"/>
<evidence type="ECO:0000256" key="10">
    <source>
        <dbReference type="ARBA" id="ARBA00031323"/>
    </source>
</evidence>
<keyword evidence="5" id="KW-0963">Cytoplasm</keyword>
<evidence type="ECO:0000256" key="4">
    <source>
        <dbReference type="ARBA" id="ARBA00013346"/>
    </source>
</evidence>
<sequence length="197" mass="20492">MGEPHVTPTTAERVRAAMRAADRRAFLPPSVRHLADVDRPVGIGWDATNSQPSTVARMLELLDAQPGQRALDVGAGSGWTTAILAALGAAVTGVELVPQLVEQGRANLAAHAAATGGTPPPIVQAREGVLGLPDEGPWDRILVSADFGRTPDALVAQLAEGGRLVAPVAGDMQVVELREGRPRVRIAGAGYAFVPLR</sequence>
<evidence type="ECO:0000313" key="12">
    <source>
        <dbReference type="EMBL" id="GEK80431.1"/>
    </source>
</evidence>